<accession>A0A1Q9DXD7</accession>
<evidence type="ECO:0000256" key="1">
    <source>
        <dbReference type="SAM" id="Phobius"/>
    </source>
</evidence>
<dbReference type="OrthoDB" id="434745at2759"/>
<feature type="transmembrane region" description="Helical" evidence="1">
    <location>
        <begin position="393"/>
        <end position="416"/>
    </location>
</feature>
<evidence type="ECO:0000313" key="3">
    <source>
        <dbReference type="Proteomes" id="UP000186817"/>
    </source>
</evidence>
<protein>
    <submittedName>
        <fullName evidence="2">Uncharacterized protein</fullName>
    </submittedName>
</protein>
<dbReference type="AlphaFoldDB" id="A0A1Q9DXD7"/>
<keyword evidence="1" id="KW-1133">Transmembrane helix</keyword>
<comment type="caution">
    <text evidence="2">The sequence shown here is derived from an EMBL/GenBank/DDBJ whole genome shotgun (WGS) entry which is preliminary data.</text>
</comment>
<feature type="transmembrane region" description="Helical" evidence="1">
    <location>
        <begin position="473"/>
        <end position="498"/>
    </location>
</feature>
<organism evidence="2 3">
    <name type="scientific">Symbiodinium microadriaticum</name>
    <name type="common">Dinoflagellate</name>
    <name type="synonym">Zooxanthella microadriatica</name>
    <dbReference type="NCBI Taxonomy" id="2951"/>
    <lineage>
        <taxon>Eukaryota</taxon>
        <taxon>Sar</taxon>
        <taxon>Alveolata</taxon>
        <taxon>Dinophyceae</taxon>
        <taxon>Suessiales</taxon>
        <taxon>Symbiodiniaceae</taxon>
        <taxon>Symbiodinium</taxon>
    </lineage>
</organism>
<keyword evidence="1" id="KW-0472">Membrane</keyword>
<gene>
    <name evidence="2" type="ORF">AK812_SmicGene17610</name>
</gene>
<keyword evidence="1" id="KW-0812">Transmembrane</keyword>
<evidence type="ECO:0000313" key="2">
    <source>
        <dbReference type="EMBL" id="OLP99809.1"/>
    </source>
</evidence>
<proteinExistence type="predicted"/>
<dbReference type="EMBL" id="LSRX01000349">
    <property type="protein sequence ID" value="OLP99809.1"/>
    <property type="molecule type" value="Genomic_DNA"/>
</dbReference>
<reference evidence="2 3" key="1">
    <citation type="submission" date="2016-02" db="EMBL/GenBank/DDBJ databases">
        <title>Genome analysis of coral dinoflagellate symbionts highlights evolutionary adaptations to a symbiotic lifestyle.</title>
        <authorList>
            <person name="Aranda M."/>
            <person name="Li Y."/>
            <person name="Liew Y.J."/>
            <person name="Baumgarten S."/>
            <person name="Simakov O."/>
            <person name="Wilson M."/>
            <person name="Piel J."/>
            <person name="Ashoor H."/>
            <person name="Bougouffa S."/>
            <person name="Bajic V.B."/>
            <person name="Ryu T."/>
            <person name="Ravasi T."/>
            <person name="Bayer T."/>
            <person name="Micklem G."/>
            <person name="Kim H."/>
            <person name="Bhak J."/>
            <person name="Lajeunesse T.C."/>
            <person name="Voolstra C.R."/>
        </authorList>
    </citation>
    <scope>NUCLEOTIDE SEQUENCE [LARGE SCALE GENOMIC DNA]</scope>
    <source>
        <strain evidence="2 3">CCMP2467</strain>
    </source>
</reference>
<sequence>MVEYCCNCRLRHSLPFAACCQRGCFGGLIVVGSAQPVAVPVPAADGVRQADESQNFSEVRQQDAAQVSQKCCHVFRHIGALQILRGMAGKRIVLQACQSEAQQIPLDVTPAISIFRLENSHQAVFDPRKSSVAAKSWLMFIWLFQVHFNETGLPTLFQHLRTAPGVKPLSCLAPFASPDTGGEPSALRDAAPVHRRFGKDLSRVRRKARLSLLQQFMLEGHKLRVLAFFEEARTSALFISAARSGIVKGKKLPAIPVLMHRHRRAKEHVRGGIELIVAEESLERSVWHGTGVLAIMRDGQQCEDSNLKYQGTRPQRRLNRGTIYCITELSWTPLPTRLPGKEQDSKKHARLGMPNCTQSDANVEAGGVDGLLTGGYMVFLQAEFEEQNHSGHLVFMLAVNLAGGIHLLYWGMWSYWRADLRLALDMKAVYTTRVRSDANVEARSFKGAKLPNLVYPGEDWPLKDSMKQARSKIASLFAAALLKAASAATTVLAEVLVFSQLSPWYLTGVVFTVLAEAARIPEGGVLGFCLSLGFDASVAAFRPCEEQDRRTCLAFRGD</sequence>
<name>A0A1Q9DXD7_SYMMI</name>
<dbReference type="Proteomes" id="UP000186817">
    <property type="component" value="Unassembled WGS sequence"/>
</dbReference>
<keyword evidence="3" id="KW-1185">Reference proteome</keyword>